<protein>
    <submittedName>
        <fullName evidence="2">Uncharacterized protein</fullName>
    </submittedName>
</protein>
<feature type="compositionally biased region" description="Low complexity" evidence="1">
    <location>
        <begin position="23"/>
        <end position="45"/>
    </location>
</feature>
<dbReference type="Proteomes" id="UP000007015">
    <property type="component" value="Chromosome 3"/>
</dbReference>
<dbReference type="Gramene" id="BGIOSGA011639-TA">
    <property type="protein sequence ID" value="BGIOSGA011639-PA"/>
    <property type="gene ID" value="BGIOSGA011639"/>
</dbReference>
<evidence type="ECO:0000313" key="2">
    <source>
        <dbReference type="EMBL" id="EEC74318.1"/>
    </source>
</evidence>
<evidence type="ECO:0000256" key="1">
    <source>
        <dbReference type="SAM" id="MobiDB-lite"/>
    </source>
</evidence>
<reference evidence="2 3" key="1">
    <citation type="journal article" date="2005" name="PLoS Biol.">
        <title>The genomes of Oryza sativa: a history of duplications.</title>
        <authorList>
            <person name="Yu J."/>
            <person name="Wang J."/>
            <person name="Lin W."/>
            <person name="Li S."/>
            <person name="Li H."/>
            <person name="Zhou J."/>
            <person name="Ni P."/>
            <person name="Dong W."/>
            <person name="Hu S."/>
            <person name="Zeng C."/>
            <person name="Zhang J."/>
            <person name="Zhang Y."/>
            <person name="Li R."/>
            <person name="Xu Z."/>
            <person name="Li S."/>
            <person name="Li X."/>
            <person name="Zheng H."/>
            <person name="Cong L."/>
            <person name="Lin L."/>
            <person name="Yin J."/>
            <person name="Geng J."/>
            <person name="Li G."/>
            <person name="Shi J."/>
            <person name="Liu J."/>
            <person name="Lv H."/>
            <person name="Li J."/>
            <person name="Wang J."/>
            <person name="Deng Y."/>
            <person name="Ran L."/>
            <person name="Shi X."/>
            <person name="Wang X."/>
            <person name="Wu Q."/>
            <person name="Li C."/>
            <person name="Ren X."/>
            <person name="Wang J."/>
            <person name="Wang X."/>
            <person name="Li D."/>
            <person name="Liu D."/>
            <person name="Zhang X."/>
            <person name="Ji Z."/>
            <person name="Zhao W."/>
            <person name="Sun Y."/>
            <person name="Zhang Z."/>
            <person name="Bao J."/>
            <person name="Han Y."/>
            <person name="Dong L."/>
            <person name="Ji J."/>
            <person name="Chen P."/>
            <person name="Wu S."/>
            <person name="Liu J."/>
            <person name="Xiao Y."/>
            <person name="Bu D."/>
            <person name="Tan J."/>
            <person name="Yang L."/>
            <person name="Ye C."/>
            <person name="Zhang J."/>
            <person name="Xu J."/>
            <person name="Zhou Y."/>
            <person name="Yu Y."/>
            <person name="Zhang B."/>
            <person name="Zhuang S."/>
            <person name="Wei H."/>
            <person name="Liu B."/>
            <person name="Lei M."/>
            <person name="Yu H."/>
            <person name="Li Y."/>
            <person name="Xu H."/>
            <person name="Wei S."/>
            <person name="He X."/>
            <person name="Fang L."/>
            <person name="Zhang Z."/>
            <person name="Zhang Y."/>
            <person name="Huang X."/>
            <person name="Su Z."/>
            <person name="Tong W."/>
            <person name="Li J."/>
            <person name="Tong Z."/>
            <person name="Li S."/>
            <person name="Ye J."/>
            <person name="Wang L."/>
            <person name="Fang L."/>
            <person name="Lei T."/>
            <person name="Chen C."/>
            <person name="Chen H."/>
            <person name="Xu Z."/>
            <person name="Li H."/>
            <person name="Huang H."/>
            <person name="Zhang F."/>
            <person name="Xu H."/>
            <person name="Li N."/>
            <person name="Zhao C."/>
            <person name="Li S."/>
            <person name="Dong L."/>
            <person name="Huang Y."/>
            <person name="Li L."/>
            <person name="Xi Y."/>
            <person name="Qi Q."/>
            <person name="Li W."/>
            <person name="Zhang B."/>
            <person name="Hu W."/>
            <person name="Zhang Y."/>
            <person name="Tian X."/>
            <person name="Jiao Y."/>
            <person name="Liang X."/>
            <person name="Jin J."/>
            <person name="Gao L."/>
            <person name="Zheng W."/>
            <person name="Hao B."/>
            <person name="Liu S."/>
            <person name="Wang W."/>
            <person name="Yuan L."/>
            <person name="Cao M."/>
            <person name="McDermott J."/>
            <person name="Samudrala R."/>
            <person name="Wang J."/>
            <person name="Wong G.K."/>
            <person name="Yang H."/>
        </authorList>
    </citation>
    <scope>NUCLEOTIDE SEQUENCE [LARGE SCALE GENOMIC DNA]</scope>
    <source>
        <strain evidence="3">cv. 93-11</strain>
    </source>
</reference>
<accession>B8AKZ4</accession>
<name>B8AKZ4_ORYSI</name>
<feature type="region of interest" description="Disordered" evidence="1">
    <location>
        <begin position="22"/>
        <end position="45"/>
    </location>
</feature>
<dbReference type="EMBL" id="CM000128">
    <property type="protein sequence ID" value="EEC74318.1"/>
    <property type="molecule type" value="Genomic_DNA"/>
</dbReference>
<keyword evidence="3" id="KW-1185">Reference proteome</keyword>
<organism evidence="2 3">
    <name type="scientific">Oryza sativa subsp. indica</name>
    <name type="common">Rice</name>
    <dbReference type="NCBI Taxonomy" id="39946"/>
    <lineage>
        <taxon>Eukaryota</taxon>
        <taxon>Viridiplantae</taxon>
        <taxon>Streptophyta</taxon>
        <taxon>Embryophyta</taxon>
        <taxon>Tracheophyta</taxon>
        <taxon>Spermatophyta</taxon>
        <taxon>Magnoliopsida</taxon>
        <taxon>Liliopsida</taxon>
        <taxon>Poales</taxon>
        <taxon>Poaceae</taxon>
        <taxon>BOP clade</taxon>
        <taxon>Oryzoideae</taxon>
        <taxon>Oryzeae</taxon>
        <taxon>Oryzinae</taxon>
        <taxon>Oryza</taxon>
        <taxon>Oryza sativa</taxon>
    </lineage>
</organism>
<dbReference type="STRING" id="39946.B8AKZ4"/>
<dbReference type="AlphaFoldDB" id="B8AKZ4"/>
<gene>
    <name evidence="2" type="ORF">OsI_09596</name>
</gene>
<proteinExistence type="predicted"/>
<sequence length="101" mass="10387">MLLAARGRRHPFAAARLLPVPLSSGPSFASSTTTTTSNGACSSSAADPDAVAAEVATLLSRCSGDWRLAVSSSDLPSRLSPAAISSLVRRRPYPLLPVPPT</sequence>
<evidence type="ECO:0000313" key="3">
    <source>
        <dbReference type="Proteomes" id="UP000007015"/>
    </source>
</evidence>
<dbReference type="HOGENOM" id="CLU_2296352_0_0_1"/>